<dbReference type="InParanoid" id="D7TI94"/>
<proteinExistence type="predicted"/>
<evidence type="ECO:0000313" key="2">
    <source>
        <dbReference type="Proteomes" id="UP000009183"/>
    </source>
</evidence>
<dbReference type="EMBL" id="FN595991">
    <property type="protein sequence ID" value="CBI29970.3"/>
    <property type="molecule type" value="Genomic_DNA"/>
</dbReference>
<dbReference type="HOGENOM" id="CLU_3054303_0_0_1"/>
<dbReference type="AlphaFoldDB" id="D7TI94"/>
<dbReference type="Proteomes" id="UP000009183">
    <property type="component" value="Chromosome 8"/>
</dbReference>
<keyword evidence="2" id="KW-1185">Reference proteome</keyword>
<reference evidence="2" key="1">
    <citation type="journal article" date="2007" name="Nature">
        <title>The grapevine genome sequence suggests ancestral hexaploidization in major angiosperm phyla.</title>
        <authorList>
            <consortium name="The French-Italian Public Consortium for Grapevine Genome Characterization."/>
            <person name="Jaillon O."/>
            <person name="Aury J.-M."/>
            <person name="Noel B."/>
            <person name="Policriti A."/>
            <person name="Clepet C."/>
            <person name="Casagrande A."/>
            <person name="Choisne N."/>
            <person name="Aubourg S."/>
            <person name="Vitulo N."/>
            <person name="Jubin C."/>
            <person name="Vezzi A."/>
            <person name="Legeai F."/>
            <person name="Hugueney P."/>
            <person name="Dasilva C."/>
            <person name="Horner D."/>
            <person name="Mica E."/>
            <person name="Jublot D."/>
            <person name="Poulain J."/>
            <person name="Bruyere C."/>
            <person name="Billault A."/>
            <person name="Segurens B."/>
            <person name="Gouyvenoux M."/>
            <person name="Ugarte E."/>
            <person name="Cattonaro F."/>
            <person name="Anthouard V."/>
            <person name="Vico V."/>
            <person name="Del Fabbro C."/>
            <person name="Alaux M."/>
            <person name="Di Gaspero G."/>
            <person name="Dumas V."/>
            <person name="Felice N."/>
            <person name="Paillard S."/>
            <person name="Juman I."/>
            <person name="Moroldo M."/>
            <person name="Scalabrin S."/>
            <person name="Canaguier A."/>
            <person name="Le Clainche I."/>
            <person name="Malacrida G."/>
            <person name="Durand E."/>
            <person name="Pesole G."/>
            <person name="Laucou V."/>
            <person name="Chatelet P."/>
            <person name="Merdinoglu D."/>
            <person name="Delledonne M."/>
            <person name="Pezzotti M."/>
            <person name="Lecharny A."/>
            <person name="Scarpelli C."/>
            <person name="Artiguenave F."/>
            <person name="Pe M.E."/>
            <person name="Valle G."/>
            <person name="Morgante M."/>
            <person name="Caboche M."/>
            <person name="Adam-Blondon A.-F."/>
            <person name="Weissenbach J."/>
            <person name="Quetier F."/>
            <person name="Wincker P."/>
        </authorList>
    </citation>
    <scope>NUCLEOTIDE SEQUENCE [LARGE SCALE GENOMIC DNA]</scope>
    <source>
        <strain evidence="2">cv. Pinot noir / PN40024</strain>
    </source>
</reference>
<name>D7TI94_VITVI</name>
<sequence>MSTFQLCYTCLLTTRFSQLIFPPWVAFSNWWKVPDTYYLFMGDYLDDGDYSSYD</sequence>
<dbReference type="PaxDb" id="29760-VIT_08s0007g07080.t01"/>
<organism evidence="1 2">
    <name type="scientific">Vitis vinifera</name>
    <name type="common">Grape</name>
    <dbReference type="NCBI Taxonomy" id="29760"/>
    <lineage>
        <taxon>Eukaryota</taxon>
        <taxon>Viridiplantae</taxon>
        <taxon>Streptophyta</taxon>
        <taxon>Embryophyta</taxon>
        <taxon>Tracheophyta</taxon>
        <taxon>Spermatophyta</taxon>
        <taxon>Magnoliopsida</taxon>
        <taxon>eudicotyledons</taxon>
        <taxon>Gunneridae</taxon>
        <taxon>Pentapetalae</taxon>
        <taxon>rosids</taxon>
        <taxon>Vitales</taxon>
        <taxon>Vitaceae</taxon>
        <taxon>Viteae</taxon>
        <taxon>Vitis</taxon>
    </lineage>
</organism>
<protein>
    <submittedName>
        <fullName evidence="1">Uncharacterized protein</fullName>
    </submittedName>
</protein>
<evidence type="ECO:0000313" key="1">
    <source>
        <dbReference type="EMBL" id="CBI29970.3"/>
    </source>
</evidence>
<accession>D7TI94</accession>
<gene>
    <name evidence="1" type="ordered locus">VIT_08s0007g07080</name>
</gene>